<keyword evidence="8" id="KW-1185">Reference proteome</keyword>
<organism evidence="7 8">
    <name type="scientific">Cryptolaemus montrouzieri</name>
    <dbReference type="NCBI Taxonomy" id="559131"/>
    <lineage>
        <taxon>Eukaryota</taxon>
        <taxon>Metazoa</taxon>
        <taxon>Ecdysozoa</taxon>
        <taxon>Arthropoda</taxon>
        <taxon>Hexapoda</taxon>
        <taxon>Insecta</taxon>
        <taxon>Pterygota</taxon>
        <taxon>Neoptera</taxon>
        <taxon>Endopterygota</taxon>
        <taxon>Coleoptera</taxon>
        <taxon>Polyphaga</taxon>
        <taxon>Cucujiformia</taxon>
        <taxon>Coccinelloidea</taxon>
        <taxon>Coccinellidae</taxon>
        <taxon>Scymninae</taxon>
        <taxon>Scymnini</taxon>
        <taxon>Cryptolaemus</taxon>
    </lineage>
</organism>
<keyword evidence="3 6" id="KW-0812">Transmembrane</keyword>
<feature type="transmembrane region" description="Helical" evidence="6">
    <location>
        <begin position="61"/>
        <end position="80"/>
    </location>
</feature>
<comment type="caution">
    <text evidence="7">The sequence shown here is derived from an EMBL/GenBank/DDBJ whole genome shotgun (WGS) entry which is preliminary data.</text>
</comment>
<feature type="transmembrane region" description="Helical" evidence="6">
    <location>
        <begin position="264"/>
        <end position="285"/>
    </location>
</feature>
<proteinExistence type="inferred from homology"/>
<comment type="subcellular location">
    <subcellularLocation>
        <location evidence="1">Membrane</location>
        <topology evidence="1">Multi-pass membrane protein</topology>
    </subcellularLocation>
</comment>
<sequence>MPNNRRLPRTIRNVDPSMIPGFIGESRYASLGAKVPTVPALEQPPAPKHFPCPSIPIDTDLHFELIMFFFTIVSSALQFIHLYRSVWWTPNSHAHQAIKFYLIDENLLSFLFVLLSRRLMYLLGNKVIDILIPPRYQCMANLIYRVFLAIALFVLLGICTFFVVQNNVFMNMFYLCYPISVYFVLFGFKIIPFFELANWDTETLPPLHACTTIANDIRQEVEKLKGNFNSRLKQILFSSVLNAYYSGFVPCCFAQNYVHYDVYWAAQHTVFIFLSCFVAYCCHMLHPRYCDILHRSALHLGNWDKMETRNMLLVNNKWNEETLWPHGVLVRYGKDVYRAQGECNSSEPGSTTYSRFYALFKNPSSTLKYLLLFHAFLVTWQLYLLFFTTYWHNIASLSFMLFLIIIYCTKF</sequence>
<dbReference type="PANTHER" id="PTHR12995">
    <property type="entry name" value="FI21814P1"/>
    <property type="match status" value="1"/>
</dbReference>
<evidence type="ECO:0000313" key="7">
    <source>
        <dbReference type="EMBL" id="KAL3277152.1"/>
    </source>
</evidence>
<protein>
    <recommendedName>
        <fullName evidence="9">Transmembrane protein 39A</fullName>
    </recommendedName>
</protein>
<dbReference type="InterPro" id="IPR019397">
    <property type="entry name" value="Uncharacterised_TMEM39"/>
</dbReference>
<feature type="transmembrane region" description="Helical" evidence="6">
    <location>
        <begin position="169"/>
        <end position="188"/>
    </location>
</feature>
<dbReference type="EMBL" id="JABFTP020000103">
    <property type="protein sequence ID" value="KAL3277152.1"/>
    <property type="molecule type" value="Genomic_DNA"/>
</dbReference>
<keyword evidence="5 6" id="KW-0472">Membrane</keyword>
<accession>A0ABD2NFM5</accession>
<dbReference type="GO" id="GO:0016020">
    <property type="term" value="C:membrane"/>
    <property type="evidence" value="ECO:0007669"/>
    <property type="project" value="UniProtKB-SubCell"/>
</dbReference>
<evidence type="ECO:0000256" key="4">
    <source>
        <dbReference type="ARBA" id="ARBA00022989"/>
    </source>
</evidence>
<dbReference type="Pfam" id="PF10271">
    <property type="entry name" value="Tmp39"/>
    <property type="match status" value="2"/>
</dbReference>
<evidence type="ECO:0000256" key="1">
    <source>
        <dbReference type="ARBA" id="ARBA00004141"/>
    </source>
</evidence>
<evidence type="ECO:0000256" key="6">
    <source>
        <dbReference type="SAM" id="Phobius"/>
    </source>
</evidence>
<feature type="transmembrane region" description="Helical" evidence="6">
    <location>
        <begin position="390"/>
        <end position="409"/>
    </location>
</feature>
<evidence type="ECO:0000256" key="3">
    <source>
        <dbReference type="ARBA" id="ARBA00022692"/>
    </source>
</evidence>
<dbReference type="Proteomes" id="UP001516400">
    <property type="component" value="Unassembled WGS sequence"/>
</dbReference>
<feature type="transmembrane region" description="Helical" evidence="6">
    <location>
        <begin position="100"/>
        <end position="121"/>
    </location>
</feature>
<gene>
    <name evidence="7" type="ORF">HHI36_012505</name>
</gene>
<feature type="transmembrane region" description="Helical" evidence="6">
    <location>
        <begin position="235"/>
        <end position="258"/>
    </location>
</feature>
<evidence type="ECO:0008006" key="9">
    <source>
        <dbReference type="Google" id="ProtNLM"/>
    </source>
</evidence>
<dbReference type="PANTHER" id="PTHR12995:SF4">
    <property type="entry name" value="FI21814P1"/>
    <property type="match status" value="1"/>
</dbReference>
<keyword evidence="4 6" id="KW-1133">Transmembrane helix</keyword>
<feature type="transmembrane region" description="Helical" evidence="6">
    <location>
        <begin position="366"/>
        <end position="384"/>
    </location>
</feature>
<dbReference type="AlphaFoldDB" id="A0ABD2NFM5"/>
<evidence type="ECO:0000313" key="8">
    <source>
        <dbReference type="Proteomes" id="UP001516400"/>
    </source>
</evidence>
<feature type="transmembrane region" description="Helical" evidence="6">
    <location>
        <begin position="142"/>
        <end position="163"/>
    </location>
</feature>
<evidence type="ECO:0000256" key="2">
    <source>
        <dbReference type="ARBA" id="ARBA00010737"/>
    </source>
</evidence>
<reference evidence="7 8" key="1">
    <citation type="journal article" date="2021" name="BMC Biol.">
        <title>Horizontally acquired antibacterial genes associated with adaptive radiation of ladybird beetles.</title>
        <authorList>
            <person name="Li H.S."/>
            <person name="Tang X.F."/>
            <person name="Huang Y.H."/>
            <person name="Xu Z.Y."/>
            <person name="Chen M.L."/>
            <person name="Du X.Y."/>
            <person name="Qiu B.Y."/>
            <person name="Chen P.T."/>
            <person name="Zhang W."/>
            <person name="Slipinski A."/>
            <person name="Escalona H.E."/>
            <person name="Waterhouse R.M."/>
            <person name="Zwick A."/>
            <person name="Pang H."/>
        </authorList>
    </citation>
    <scope>NUCLEOTIDE SEQUENCE [LARGE SCALE GENOMIC DNA]</scope>
    <source>
        <strain evidence="7">SYSU2018</strain>
    </source>
</reference>
<evidence type="ECO:0000256" key="5">
    <source>
        <dbReference type="ARBA" id="ARBA00023136"/>
    </source>
</evidence>
<comment type="similarity">
    <text evidence="2">Belongs to the TMEM39 family.</text>
</comment>
<name>A0ABD2NFM5_9CUCU</name>